<dbReference type="InterPro" id="IPR013325">
    <property type="entry name" value="RNA_pol_sigma_r2"/>
</dbReference>
<evidence type="ECO:0000256" key="4">
    <source>
        <dbReference type="ARBA" id="ARBA00023163"/>
    </source>
</evidence>
<accession>A0A3M0CGV1</accession>
<dbReference type="AlphaFoldDB" id="A0A3M0CGV1"/>
<dbReference type="InParanoid" id="A0A3M0CGV1"/>
<dbReference type="InterPro" id="IPR036388">
    <property type="entry name" value="WH-like_DNA-bd_sf"/>
</dbReference>
<keyword evidence="3" id="KW-0731">Sigma factor</keyword>
<dbReference type="InterPro" id="IPR013324">
    <property type="entry name" value="RNA_pol_sigma_r3/r4-like"/>
</dbReference>
<evidence type="ECO:0000259" key="6">
    <source>
        <dbReference type="Pfam" id="PF08281"/>
    </source>
</evidence>
<gene>
    <name evidence="7" type="ORF">BXY39_1839</name>
</gene>
<protein>
    <submittedName>
        <fullName evidence="7">RNA polymerase sigma-70 factor (ECF subfamily)</fullName>
    </submittedName>
</protein>
<keyword evidence="4" id="KW-0804">Transcription</keyword>
<evidence type="ECO:0000256" key="2">
    <source>
        <dbReference type="ARBA" id="ARBA00023015"/>
    </source>
</evidence>
<dbReference type="GO" id="GO:0003677">
    <property type="term" value="F:DNA binding"/>
    <property type="evidence" value="ECO:0007669"/>
    <property type="project" value="InterPro"/>
</dbReference>
<keyword evidence="2" id="KW-0805">Transcription regulation</keyword>
<dbReference type="GO" id="GO:0006352">
    <property type="term" value="P:DNA-templated transcription initiation"/>
    <property type="evidence" value="ECO:0007669"/>
    <property type="project" value="InterPro"/>
</dbReference>
<dbReference type="CDD" id="cd06171">
    <property type="entry name" value="Sigma70_r4"/>
    <property type="match status" value="1"/>
</dbReference>
<dbReference type="InterPro" id="IPR014284">
    <property type="entry name" value="RNA_pol_sigma-70_dom"/>
</dbReference>
<proteinExistence type="inferred from homology"/>
<dbReference type="SUPFAM" id="SSF88659">
    <property type="entry name" value="Sigma3 and sigma4 domains of RNA polymerase sigma factors"/>
    <property type="match status" value="1"/>
</dbReference>
<evidence type="ECO:0000256" key="1">
    <source>
        <dbReference type="ARBA" id="ARBA00010641"/>
    </source>
</evidence>
<dbReference type="InterPro" id="IPR007627">
    <property type="entry name" value="RNA_pol_sigma70_r2"/>
</dbReference>
<dbReference type="Proteomes" id="UP000271227">
    <property type="component" value="Unassembled WGS sequence"/>
</dbReference>
<name>A0A3M0CGV1_9PROT</name>
<evidence type="ECO:0000313" key="8">
    <source>
        <dbReference type="Proteomes" id="UP000271227"/>
    </source>
</evidence>
<dbReference type="Pfam" id="PF08281">
    <property type="entry name" value="Sigma70_r4_2"/>
    <property type="match status" value="1"/>
</dbReference>
<dbReference type="NCBIfam" id="TIGR02937">
    <property type="entry name" value="sigma70-ECF"/>
    <property type="match status" value="1"/>
</dbReference>
<reference evidence="7 8" key="1">
    <citation type="submission" date="2018-10" db="EMBL/GenBank/DDBJ databases">
        <title>Genomic Encyclopedia of Archaeal and Bacterial Type Strains, Phase II (KMG-II): from individual species to whole genera.</title>
        <authorList>
            <person name="Goeker M."/>
        </authorList>
    </citation>
    <scope>NUCLEOTIDE SEQUENCE [LARGE SCALE GENOMIC DNA]</scope>
    <source>
        <strain evidence="7 8">DSM 25217</strain>
    </source>
</reference>
<evidence type="ECO:0000313" key="7">
    <source>
        <dbReference type="EMBL" id="RMB07750.1"/>
    </source>
</evidence>
<dbReference type="Gene3D" id="1.10.1740.10">
    <property type="match status" value="1"/>
</dbReference>
<comment type="caution">
    <text evidence="7">The sequence shown here is derived from an EMBL/GenBank/DDBJ whole genome shotgun (WGS) entry which is preliminary data.</text>
</comment>
<feature type="domain" description="RNA polymerase sigma factor 70 region 4 type 2" evidence="6">
    <location>
        <begin position="133"/>
        <end position="182"/>
    </location>
</feature>
<dbReference type="EMBL" id="REFR01000011">
    <property type="protein sequence ID" value="RMB07750.1"/>
    <property type="molecule type" value="Genomic_DNA"/>
</dbReference>
<comment type="similarity">
    <text evidence="1">Belongs to the sigma-70 factor family. ECF subfamily.</text>
</comment>
<sequence>MCDRVKTARQIVADKSQAGRTLEDLFRLQRRPLLRFVTARVGNETEAEEIVQEAFIRFQSRYDPAAMASPAALLARIAANLVIDRAREKNARAQREDAWGKAHTAGAGDGLAPFATLDPARELDAKQQVAAAMAVLDALPDKTRTVFLLHRFEGLSHAEVSERTGIPKSTIEKHMIRAIRALAHLRGT</sequence>
<organism evidence="7 8">
    <name type="scientific">Eilatimonas milleporae</name>
    <dbReference type="NCBI Taxonomy" id="911205"/>
    <lineage>
        <taxon>Bacteria</taxon>
        <taxon>Pseudomonadati</taxon>
        <taxon>Pseudomonadota</taxon>
        <taxon>Alphaproteobacteria</taxon>
        <taxon>Kordiimonadales</taxon>
        <taxon>Kordiimonadaceae</taxon>
        <taxon>Eilatimonas</taxon>
    </lineage>
</organism>
<keyword evidence="8" id="KW-1185">Reference proteome</keyword>
<dbReference type="InterPro" id="IPR039425">
    <property type="entry name" value="RNA_pol_sigma-70-like"/>
</dbReference>
<evidence type="ECO:0000256" key="3">
    <source>
        <dbReference type="ARBA" id="ARBA00023082"/>
    </source>
</evidence>
<evidence type="ECO:0000259" key="5">
    <source>
        <dbReference type="Pfam" id="PF04542"/>
    </source>
</evidence>
<dbReference type="InterPro" id="IPR013249">
    <property type="entry name" value="RNA_pol_sigma70_r4_t2"/>
</dbReference>
<dbReference type="Gene3D" id="1.10.10.10">
    <property type="entry name" value="Winged helix-like DNA-binding domain superfamily/Winged helix DNA-binding domain"/>
    <property type="match status" value="1"/>
</dbReference>
<dbReference type="Pfam" id="PF04542">
    <property type="entry name" value="Sigma70_r2"/>
    <property type="match status" value="1"/>
</dbReference>
<dbReference type="SUPFAM" id="SSF88946">
    <property type="entry name" value="Sigma2 domain of RNA polymerase sigma factors"/>
    <property type="match status" value="1"/>
</dbReference>
<dbReference type="GO" id="GO:0016987">
    <property type="term" value="F:sigma factor activity"/>
    <property type="evidence" value="ECO:0007669"/>
    <property type="project" value="UniProtKB-KW"/>
</dbReference>
<dbReference type="OrthoDB" id="7620544at2"/>
<dbReference type="PANTHER" id="PTHR43133">
    <property type="entry name" value="RNA POLYMERASE ECF-TYPE SIGMA FACTO"/>
    <property type="match status" value="1"/>
</dbReference>
<feature type="domain" description="RNA polymerase sigma-70 region 2" evidence="5">
    <location>
        <begin position="26"/>
        <end position="90"/>
    </location>
</feature>
<dbReference type="PANTHER" id="PTHR43133:SF63">
    <property type="entry name" value="RNA POLYMERASE SIGMA FACTOR FECI-RELATED"/>
    <property type="match status" value="1"/>
</dbReference>